<dbReference type="CDD" id="cd12148">
    <property type="entry name" value="fungal_TF_MHR"/>
    <property type="match status" value="1"/>
</dbReference>
<dbReference type="SMART" id="SM00066">
    <property type="entry name" value="GAL4"/>
    <property type="match status" value="1"/>
</dbReference>
<name>A0A9P7KPY2_9HYPO</name>
<dbReference type="PANTHER" id="PTHR47431">
    <property type="entry name" value="ZN(II)2CYS6 TRANSCRIPTION FACTOR (EUROFUNG)-RELATED"/>
    <property type="match status" value="1"/>
</dbReference>
<gene>
    <name evidence="4" type="ORF">KAF25_007707</name>
</gene>
<dbReference type="GO" id="GO:0003677">
    <property type="term" value="F:DNA binding"/>
    <property type="evidence" value="ECO:0007669"/>
    <property type="project" value="InterPro"/>
</dbReference>
<dbReference type="AlphaFoldDB" id="A0A9P7KPY2"/>
<evidence type="ECO:0000256" key="1">
    <source>
        <dbReference type="ARBA" id="ARBA00022723"/>
    </source>
</evidence>
<keyword evidence="2" id="KW-0539">Nucleus</keyword>
<evidence type="ECO:0000259" key="3">
    <source>
        <dbReference type="PROSITE" id="PS50048"/>
    </source>
</evidence>
<accession>A0A9P7KPY2</accession>
<evidence type="ECO:0000256" key="2">
    <source>
        <dbReference type="ARBA" id="ARBA00023242"/>
    </source>
</evidence>
<evidence type="ECO:0000313" key="4">
    <source>
        <dbReference type="EMBL" id="KAG5657674.1"/>
    </source>
</evidence>
<dbReference type="PANTHER" id="PTHR47431:SF4">
    <property type="entry name" value="ZN(II)2CYS6 TRANSCRIPTION FACTOR (EUROFUNG)"/>
    <property type="match status" value="1"/>
</dbReference>
<protein>
    <recommendedName>
        <fullName evidence="3">Zn(2)-C6 fungal-type domain-containing protein</fullName>
    </recommendedName>
</protein>
<dbReference type="GO" id="GO:0008270">
    <property type="term" value="F:zinc ion binding"/>
    <property type="evidence" value="ECO:0007669"/>
    <property type="project" value="InterPro"/>
</dbReference>
<dbReference type="Proteomes" id="UP000782241">
    <property type="component" value="Unassembled WGS sequence"/>
</dbReference>
<dbReference type="InterPro" id="IPR036864">
    <property type="entry name" value="Zn2-C6_fun-type_DNA-bd_sf"/>
</dbReference>
<feature type="domain" description="Zn(2)-C6 fungal-type" evidence="3">
    <location>
        <begin position="20"/>
        <end position="50"/>
    </location>
</feature>
<comment type="caution">
    <text evidence="4">The sequence shown here is derived from an EMBL/GenBank/DDBJ whole genome shotgun (WGS) entry which is preliminary data.</text>
</comment>
<dbReference type="InterPro" id="IPR007219">
    <property type="entry name" value="XnlR_reg_dom"/>
</dbReference>
<dbReference type="Pfam" id="PF00172">
    <property type="entry name" value="Zn_clus"/>
    <property type="match status" value="1"/>
</dbReference>
<dbReference type="GO" id="GO:0006351">
    <property type="term" value="P:DNA-templated transcription"/>
    <property type="evidence" value="ECO:0007669"/>
    <property type="project" value="InterPro"/>
</dbReference>
<dbReference type="Pfam" id="PF04082">
    <property type="entry name" value="Fungal_trans"/>
    <property type="match status" value="1"/>
</dbReference>
<keyword evidence="5" id="KW-1185">Reference proteome</keyword>
<dbReference type="SUPFAM" id="SSF57701">
    <property type="entry name" value="Zn2/Cys6 DNA-binding domain"/>
    <property type="match status" value="1"/>
</dbReference>
<evidence type="ECO:0000313" key="5">
    <source>
        <dbReference type="Proteomes" id="UP000782241"/>
    </source>
</evidence>
<organism evidence="4 5">
    <name type="scientific">Fusarium avenaceum</name>
    <dbReference type="NCBI Taxonomy" id="40199"/>
    <lineage>
        <taxon>Eukaryota</taxon>
        <taxon>Fungi</taxon>
        <taxon>Dikarya</taxon>
        <taxon>Ascomycota</taxon>
        <taxon>Pezizomycotina</taxon>
        <taxon>Sordariomycetes</taxon>
        <taxon>Hypocreomycetidae</taxon>
        <taxon>Hypocreales</taxon>
        <taxon>Nectriaceae</taxon>
        <taxon>Fusarium</taxon>
        <taxon>Fusarium tricinctum species complex</taxon>
    </lineage>
</organism>
<dbReference type="EMBL" id="JAGPUO010000016">
    <property type="protein sequence ID" value="KAG5657674.1"/>
    <property type="molecule type" value="Genomic_DNA"/>
</dbReference>
<dbReference type="GO" id="GO:0000981">
    <property type="term" value="F:DNA-binding transcription factor activity, RNA polymerase II-specific"/>
    <property type="evidence" value="ECO:0007669"/>
    <property type="project" value="InterPro"/>
</dbReference>
<dbReference type="PROSITE" id="PS50048">
    <property type="entry name" value="ZN2_CY6_FUNGAL_2"/>
    <property type="match status" value="1"/>
</dbReference>
<proteinExistence type="predicted"/>
<dbReference type="PROSITE" id="PS00463">
    <property type="entry name" value="ZN2_CY6_FUNGAL_1"/>
    <property type="match status" value="1"/>
</dbReference>
<dbReference type="CDD" id="cd00067">
    <property type="entry name" value="GAL4"/>
    <property type="match status" value="1"/>
</dbReference>
<keyword evidence="1" id="KW-0479">Metal-binding</keyword>
<reference evidence="4" key="1">
    <citation type="submission" date="2021-04" db="EMBL/GenBank/DDBJ databases">
        <title>Draft genome of Fusarium avenaceum strain F156N33, isolated from an atmospheric sample in Virginia.</title>
        <authorList>
            <person name="Yang S."/>
            <person name="Vinatzer B.A."/>
            <person name="Coleman J."/>
        </authorList>
    </citation>
    <scope>NUCLEOTIDE SEQUENCE</scope>
    <source>
        <strain evidence="4">F156N33</strain>
    </source>
</reference>
<dbReference type="InterPro" id="IPR001138">
    <property type="entry name" value="Zn2Cys6_DnaBD"/>
</dbReference>
<sequence length="616" mass="68497">MDQPDQIPVPNRINTRSSLACLQCRSKHIKCDGKKPHCSKCIALDKQCQYTASRRGGLDRATLSERRKRLTKENEARVDHATQLTTKTNQGIGVINSRAQSVITLDSVDWGFNRDLSAQTPPSLTPDSSQASPENLSEDPLINSYYINFHHLHPFTPPLPRFMRLCQSPQEESLHFLSLAAVMRLIGNLYMAHEWSLPLQAQVETRISQLHSSNPVQVQCRLLYSIALFWNNFRSEADREIGTAKDVALNLGMHRQEFAAANGFGDEVLMESWRRTWWMLYIVDAYYAGTLGTLNLKVFHIEASVDLPCEDLDYESGVITAPRTMEDFNSREFFDEEVVFSSFAYLIGAVKCAAFAISTSPKNATRQDSEHIIQTADSAIDAWLLLLPQKQKPVMRSDGTIDELMFQAYMLIHVATIGLHRPLSDLRFNPVESVSSCAREPPPDTPRPDLINVHTTRILNSVNAQIQLLALPVRPFHHTPFTTCMMSEGTLALLSACRYLLQDKALAIARDQIRLSIGCLKALGEVWPRTAKNVKEIQTIARHVLVTKGGTTSGVTPSSSATLSLTGSNGQASTETLEFIGQTDDLLASLGPLEDICGWFNMGSELNPDAWVAGGT</sequence>
<dbReference type="Gene3D" id="4.10.240.10">
    <property type="entry name" value="Zn(2)-C6 fungal-type DNA-binding domain"/>
    <property type="match status" value="1"/>
</dbReference>